<dbReference type="Proteomes" id="UP000215244">
    <property type="component" value="Chromosome"/>
</dbReference>
<evidence type="ECO:0000256" key="3">
    <source>
        <dbReference type="ARBA" id="ARBA00023163"/>
    </source>
</evidence>
<dbReference type="Gene3D" id="1.25.40.10">
    <property type="entry name" value="Tetratricopeptide repeat domain"/>
    <property type="match status" value="1"/>
</dbReference>
<protein>
    <submittedName>
        <fullName evidence="4">Uncharacterized protein</fullName>
    </submittedName>
</protein>
<name>A0A223VAH7_9FLAO</name>
<dbReference type="InterPro" id="IPR020449">
    <property type="entry name" value="Tscrpt_reg_AraC-type_HTH"/>
</dbReference>
<evidence type="ECO:0000256" key="2">
    <source>
        <dbReference type="ARBA" id="ARBA00023125"/>
    </source>
</evidence>
<proteinExistence type="predicted"/>
<dbReference type="InterPro" id="IPR018062">
    <property type="entry name" value="HTH_AraC-typ_CS"/>
</dbReference>
<dbReference type="PANTHER" id="PTHR43280:SF2">
    <property type="entry name" value="HTH-TYPE TRANSCRIPTIONAL REGULATOR EXSA"/>
    <property type="match status" value="1"/>
</dbReference>
<keyword evidence="5" id="KW-1185">Reference proteome</keyword>
<evidence type="ECO:0000313" key="4">
    <source>
        <dbReference type="EMBL" id="ASV32160.1"/>
    </source>
</evidence>
<dbReference type="PANTHER" id="PTHR43280">
    <property type="entry name" value="ARAC-FAMILY TRANSCRIPTIONAL REGULATOR"/>
    <property type="match status" value="1"/>
</dbReference>
<dbReference type="OrthoDB" id="135231at2"/>
<reference evidence="4 5" key="1">
    <citation type="submission" date="2017-08" db="EMBL/GenBank/DDBJ databases">
        <title>The complete genome sequence of Maribacter sp. B1, isolated from deep-sea sediment.</title>
        <authorList>
            <person name="Wu Y.-H."/>
            <person name="Cheng H."/>
            <person name="Xu X.-W."/>
        </authorList>
    </citation>
    <scope>NUCLEOTIDE SEQUENCE [LARGE SCALE GENOMIC DNA]</scope>
    <source>
        <strain evidence="4 5">B1</strain>
    </source>
</reference>
<dbReference type="GO" id="GO:0043565">
    <property type="term" value="F:sequence-specific DNA binding"/>
    <property type="evidence" value="ECO:0007669"/>
    <property type="project" value="InterPro"/>
</dbReference>
<dbReference type="SMART" id="SM00342">
    <property type="entry name" value="HTH_ARAC"/>
    <property type="match status" value="1"/>
</dbReference>
<dbReference type="EMBL" id="CP022957">
    <property type="protein sequence ID" value="ASV32160.1"/>
    <property type="molecule type" value="Genomic_DNA"/>
</dbReference>
<dbReference type="GO" id="GO:0003700">
    <property type="term" value="F:DNA-binding transcription factor activity"/>
    <property type="evidence" value="ECO:0007669"/>
    <property type="project" value="InterPro"/>
</dbReference>
<dbReference type="SUPFAM" id="SSF81901">
    <property type="entry name" value="HCP-like"/>
    <property type="match status" value="1"/>
</dbReference>
<evidence type="ECO:0000256" key="1">
    <source>
        <dbReference type="ARBA" id="ARBA00023015"/>
    </source>
</evidence>
<dbReference type="Pfam" id="PF12833">
    <property type="entry name" value="HTH_18"/>
    <property type="match status" value="1"/>
</dbReference>
<sequence length="476" mass="54703">MGEANFLKRVEAILDKLASNENFSVTELADELCLSRSQLHRKIHAQTGKSASQLIKEHRLSHAQKLLVSTELTIAEIAYQVGFKSPAYFNSCYKDRFGCTPGEARASAQDDTPIIKLEPKRYSKSILLGIATFLVLVLVSAFYFSGSTYRQLEDENPKTEAEVAYVKGQHLMYQFTPESFQKAADYYYKSLAADTNYTPSYIGLAEINYYSCYPRISKENSLKAEKHARQALAIDSDYSEAHRILGMIYYQCDWHWETASEQFQLSLKNDPNNCMTQFYFGHFQTFVTGNLQAARSLIENAKAECPIFIYHYLLSAEQYIVLGEYEKALSELASAKEIDKNEANSYWYESVVFYKQNKIDSALKALASYSEKVGLAIEFKLMSTNQTERLKRSYQLIIDEIVSKQDEWADAYFIAKAYALLEDEGQTMTWLNKAYDQKLLDLSKIKYDFHFEFLHDNPEFLQLLGRMNLGNYESVL</sequence>
<accession>A0A223VAH7</accession>
<dbReference type="InterPro" id="IPR011990">
    <property type="entry name" value="TPR-like_helical_dom_sf"/>
</dbReference>
<dbReference type="PROSITE" id="PS00041">
    <property type="entry name" value="HTH_ARAC_FAMILY_1"/>
    <property type="match status" value="1"/>
</dbReference>
<dbReference type="InterPro" id="IPR009057">
    <property type="entry name" value="Homeodomain-like_sf"/>
</dbReference>
<evidence type="ECO:0000313" key="5">
    <source>
        <dbReference type="Proteomes" id="UP000215244"/>
    </source>
</evidence>
<keyword evidence="2" id="KW-0238">DNA-binding</keyword>
<keyword evidence="1" id="KW-0805">Transcription regulation</keyword>
<dbReference type="Gene3D" id="1.10.10.60">
    <property type="entry name" value="Homeodomain-like"/>
    <property type="match status" value="1"/>
</dbReference>
<dbReference type="InterPro" id="IPR018060">
    <property type="entry name" value="HTH_AraC"/>
</dbReference>
<dbReference type="PROSITE" id="PS01124">
    <property type="entry name" value="HTH_ARAC_FAMILY_2"/>
    <property type="match status" value="1"/>
</dbReference>
<dbReference type="AlphaFoldDB" id="A0A223VAH7"/>
<dbReference type="KEGG" id="marb:CJ263_19110"/>
<dbReference type="SUPFAM" id="SSF46689">
    <property type="entry name" value="Homeodomain-like"/>
    <property type="match status" value="1"/>
</dbReference>
<dbReference type="PRINTS" id="PR00032">
    <property type="entry name" value="HTHARAC"/>
</dbReference>
<organism evidence="4 5">
    <name type="scientific">Maribacter cobaltidurans</name>
    <dbReference type="NCBI Taxonomy" id="1178778"/>
    <lineage>
        <taxon>Bacteria</taxon>
        <taxon>Pseudomonadati</taxon>
        <taxon>Bacteroidota</taxon>
        <taxon>Flavobacteriia</taxon>
        <taxon>Flavobacteriales</taxon>
        <taxon>Flavobacteriaceae</taxon>
        <taxon>Maribacter</taxon>
    </lineage>
</organism>
<dbReference type="RefSeq" id="WP_094998733.1">
    <property type="nucleotide sequence ID" value="NZ_BMJL01000008.1"/>
</dbReference>
<gene>
    <name evidence="4" type="ORF">CJ263_19110</name>
</gene>
<keyword evidence="3" id="KW-0804">Transcription</keyword>